<dbReference type="PATRIC" id="fig|82380.10.peg.1589"/>
<reference evidence="1 2" key="1">
    <citation type="submission" date="2015-02" db="EMBL/GenBank/DDBJ databases">
        <title>Draft genome sequences of ten Microbacterium spp. with emphasis on heavy metal contaminated environments.</title>
        <authorList>
            <person name="Corretto E."/>
        </authorList>
    </citation>
    <scope>NUCLEOTIDE SEQUENCE [LARGE SCALE GENOMIC DNA]</scope>
    <source>
        <strain evidence="1 2">BEL163</strain>
    </source>
</reference>
<organism evidence="1 2">
    <name type="scientific">Microbacterium oxydans</name>
    <dbReference type="NCBI Taxonomy" id="82380"/>
    <lineage>
        <taxon>Bacteria</taxon>
        <taxon>Bacillati</taxon>
        <taxon>Actinomycetota</taxon>
        <taxon>Actinomycetes</taxon>
        <taxon>Micrococcales</taxon>
        <taxon>Microbacteriaceae</taxon>
        <taxon>Microbacterium</taxon>
    </lineage>
</organism>
<proteinExistence type="predicted"/>
<gene>
    <name evidence="1" type="ORF">RN51_01581</name>
</gene>
<dbReference type="AlphaFoldDB" id="A0A0F0KTP7"/>
<name>A0A0F0KTP7_9MICO</name>
<evidence type="ECO:0000313" key="2">
    <source>
        <dbReference type="Proteomes" id="UP000033725"/>
    </source>
</evidence>
<comment type="caution">
    <text evidence="1">The sequence shown here is derived from an EMBL/GenBank/DDBJ whole genome shotgun (WGS) entry which is preliminary data.</text>
</comment>
<sequence>MAGERCGSIVQRSVGLLALTPTVDNMMSVLVPDTYAATLKDLKKHVHAARLEVQRKVKGLLHG</sequence>
<dbReference type="Proteomes" id="UP000033725">
    <property type="component" value="Unassembled WGS sequence"/>
</dbReference>
<protein>
    <submittedName>
        <fullName evidence="1">Uncharacterized protein</fullName>
    </submittedName>
</protein>
<evidence type="ECO:0000313" key="1">
    <source>
        <dbReference type="EMBL" id="KJL23495.1"/>
    </source>
</evidence>
<dbReference type="EMBL" id="JYIV01000023">
    <property type="protein sequence ID" value="KJL23495.1"/>
    <property type="molecule type" value="Genomic_DNA"/>
</dbReference>
<accession>A0A0F0KTP7</accession>